<gene>
    <name evidence="2" type="ORF">DDT56_02095</name>
</gene>
<sequence>MEQDIIFKSVSIWPAVFYYIISTVVFLVLYYIKLIVDRKMKRPIFILYTLFVPIICALQFCIFGHGTSFVKYFLHIDVDVDAYDSIIYGALFFTILYVFAMPRNKYVKFV</sequence>
<accession>A0A2U1UAQ9</accession>
<reference evidence="2 3" key="1">
    <citation type="submission" date="2018-04" db="EMBL/GenBank/DDBJ databases">
        <title>Brenneria corticis sp.nov.</title>
        <authorList>
            <person name="Li Y."/>
        </authorList>
    </citation>
    <scope>NUCLEOTIDE SEQUENCE [LARGE SCALE GENOMIC DNA]</scope>
    <source>
        <strain evidence="2 3">CFCC 11842</strain>
    </source>
</reference>
<keyword evidence="1" id="KW-0812">Transmembrane</keyword>
<feature type="transmembrane region" description="Helical" evidence="1">
    <location>
        <begin position="85"/>
        <end position="102"/>
    </location>
</feature>
<evidence type="ECO:0000313" key="3">
    <source>
        <dbReference type="Proteomes" id="UP000296159"/>
    </source>
</evidence>
<feature type="transmembrane region" description="Helical" evidence="1">
    <location>
        <begin position="44"/>
        <end position="65"/>
    </location>
</feature>
<evidence type="ECO:0008006" key="4">
    <source>
        <dbReference type="Google" id="ProtNLM"/>
    </source>
</evidence>
<comment type="caution">
    <text evidence="2">The sequence shown here is derived from an EMBL/GenBank/DDBJ whole genome shotgun (WGS) entry which is preliminary data.</text>
</comment>
<keyword evidence="3" id="KW-1185">Reference proteome</keyword>
<evidence type="ECO:0000313" key="2">
    <source>
        <dbReference type="EMBL" id="PWC18776.1"/>
    </source>
</evidence>
<proteinExistence type="predicted"/>
<dbReference type="AlphaFoldDB" id="A0A2U1UAQ9"/>
<feature type="transmembrane region" description="Helical" evidence="1">
    <location>
        <begin position="12"/>
        <end position="32"/>
    </location>
</feature>
<evidence type="ECO:0000256" key="1">
    <source>
        <dbReference type="SAM" id="Phobius"/>
    </source>
</evidence>
<protein>
    <recommendedName>
        <fullName evidence="4">DUF2569 domain-containing protein</fullName>
    </recommendedName>
</protein>
<keyword evidence="1" id="KW-0472">Membrane</keyword>
<keyword evidence="1" id="KW-1133">Transmembrane helix</keyword>
<dbReference type="Proteomes" id="UP000296159">
    <property type="component" value="Unassembled WGS sequence"/>
</dbReference>
<name>A0A2U1UAQ9_9GAMM</name>
<dbReference type="EMBL" id="QDKH01000003">
    <property type="protein sequence ID" value="PWC18776.1"/>
    <property type="molecule type" value="Genomic_DNA"/>
</dbReference>
<organism evidence="2 3">
    <name type="scientific">Brenneria corticis</name>
    <dbReference type="NCBI Taxonomy" id="2173106"/>
    <lineage>
        <taxon>Bacteria</taxon>
        <taxon>Pseudomonadati</taxon>
        <taxon>Pseudomonadota</taxon>
        <taxon>Gammaproteobacteria</taxon>
        <taxon>Enterobacterales</taxon>
        <taxon>Pectobacteriaceae</taxon>
        <taxon>Brenneria</taxon>
    </lineage>
</organism>